<feature type="transmembrane region" description="Helical" evidence="1">
    <location>
        <begin position="241"/>
        <end position="262"/>
    </location>
</feature>
<gene>
    <name evidence="2" type="ORF">KRR39_03275</name>
</gene>
<name>A0A975Y0W0_9ACTN</name>
<evidence type="ECO:0000313" key="2">
    <source>
        <dbReference type="EMBL" id="QWZ08886.1"/>
    </source>
</evidence>
<feature type="transmembrane region" description="Helical" evidence="1">
    <location>
        <begin position="69"/>
        <end position="90"/>
    </location>
</feature>
<feature type="transmembrane region" description="Helical" evidence="1">
    <location>
        <begin position="141"/>
        <end position="161"/>
    </location>
</feature>
<dbReference type="Proteomes" id="UP000683575">
    <property type="component" value="Chromosome"/>
</dbReference>
<dbReference type="RefSeq" id="WP_216940732.1">
    <property type="nucleotide sequence ID" value="NZ_CP077062.1"/>
</dbReference>
<keyword evidence="3" id="KW-1185">Reference proteome</keyword>
<feature type="transmembrane region" description="Helical" evidence="1">
    <location>
        <begin position="268"/>
        <end position="289"/>
    </location>
</feature>
<sequence length="299" mass="30914">MNRALWWAGWVLLAAIVVHVVALVATGGAVTGPVSLRKPATFAETSWLLCWSVGLALPWLRLGRVRRRLVVASVLAFGIGETTIMAVQAWRGVPSHYNFTTPFDAVLMRAGAGGLAFVLLAGLVVLLTGTRGSTAPPSVLLGVRAGVGVLLVGCLVGFVMISNMSGVFQGAFASGFAEPQVGYLGPAAATVGREYLLLRPHTHGGDLVLLHAVGVHGMVLLTLPALGLARAGVPERTRLRLVATMTVLVVAGLAGLAVAAFGQRPWDSLPAVAVAGLAVLALGYVATLARSVVRVRQTG</sequence>
<organism evidence="2 3">
    <name type="scientific">Nocardioides panacis</name>
    <dbReference type="NCBI Taxonomy" id="2849501"/>
    <lineage>
        <taxon>Bacteria</taxon>
        <taxon>Bacillati</taxon>
        <taxon>Actinomycetota</taxon>
        <taxon>Actinomycetes</taxon>
        <taxon>Propionibacteriales</taxon>
        <taxon>Nocardioidaceae</taxon>
        <taxon>Nocardioides</taxon>
    </lineage>
</organism>
<feature type="transmembrane region" description="Helical" evidence="1">
    <location>
        <begin position="45"/>
        <end position="62"/>
    </location>
</feature>
<feature type="transmembrane region" description="Helical" evidence="1">
    <location>
        <begin position="208"/>
        <end position="229"/>
    </location>
</feature>
<proteinExistence type="predicted"/>
<keyword evidence="1" id="KW-0812">Transmembrane</keyword>
<evidence type="ECO:0000313" key="3">
    <source>
        <dbReference type="Proteomes" id="UP000683575"/>
    </source>
</evidence>
<feature type="transmembrane region" description="Helical" evidence="1">
    <location>
        <begin position="7"/>
        <end position="25"/>
    </location>
</feature>
<protein>
    <submittedName>
        <fullName evidence="2">Uncharacterized protein</fullName>
    </submittedName>
</protein>
<dbReference type="KEGG" id="nps:KRR39_03275"/>
<reference evidence="2" key="1">
    <citation type="submission" date="2021-06" db="EMBL/GenBank/DDBJ databases">
        <title>Complete genome sequence of Nocardioides sp. G188.</title>
        <authorList>
            <person name="Im W.-T."/>
        </authorList>
    </citation>
    <scope>NUCLEOTIDE SEQUENCE</scope>
    <source>
        <strain evidence="2">G188</strain>
    </source>
</reference>
<feature type="transmembrane region" description="Helical" evidence="1">
    <location>
        <begin position="110"/>
        <end position="129"/>
    </location>
</feature>
<evidence type="ECO:0000256" key="1">
    <source>
        <dbReference type="SAM" id="Phobius"/>
    </source>
</evidence>
<keyword evidence="1" id="KW-0472">Membrane</keyword>
<keyword evidence="1" id="KW-1133">Transmembrane helix</keyword>
<dbReference type="EMBL" id="CP077062">
    <property type="protein sequence ID" value="QWZ08886.1"/>
    <property type="molecule type" value="Genomic_DNA"/>
</dbReference>
<accession>A0A975Y0W0</accession>
<dbReference type="AlphaFoldDB" id="A0A975Y0W0"/>